<dbReference type="InterPro" id="IPR011519">
    <property type="entry name" value="UnbV_ASPIC"/>
</dbReference>
<name>A0ABS1KVX7_9BACT</name>
<organism evidence="3 4">
    <name type="scientific">Chryseolinea lacunae</name>
    <dbReference type="NCBI Taxonomy" id="2801331"/>
    <lineage>
        <taxon>Bacteria</taxon>
        <taxon>Pseudomonadati</taxon>
        <taxon>Bacteroidota</taxon>
        <taxon>Cytophagia</taxon>
        <taxon>Cytophagales</taxon>
        <taxon>Fulvivirgaceae</taxon>
        <taxon>Chryseolinea</taxon>
    </lineage>
</organism>
<proteinExistence type="predicted"/>
<dbReference type="InterPro" id="IPR028994">
    <property type="entry name" value="Integrin_alpha_N"/>
</dbReference>
<dbReference type="EMBL" id="JAERRB010000007">
    <property type="protein sequence ID" value="MBL0743624.1"/>
    <property type="molecule type" value="Genomic_DNA"/>
</dbReference>
<evidence type="ECO:0000313" key="4">
    <source>
        <dbReference type="Proteomes" id="UP000613030"/>
    </source>
</evidence>
<dbReference type="Gene3D" id="2.130.10.130">
    <property type="entry name" value="Integrin alpha, N-terminal"/>
    <property type="match status" value="3"/>
</dbReference>
<dbReference type="SUPFAM" id="SSF69318">
    <property type="entry name" value="Integrin alpha N-terminal domain"/>
    <property type="match status" value="3"/>
</dbReference>
<gene>
    <name evidence="3" type="ORF">JI741_20490</name>
</gene>
<evidence type="ECO:0000256" key="1">
    <source>
        <dbReference type="ARBA" id="ARBA00022729"/>
    </source>
</evidence>
<keyword evidence="4" id="KW-1185">Reference proteome</keyword>
<reference evidence="3 4" key="1">
    <citation type="submission" date="2021-01" db="EMBL/GenBank/DDBJ databases">
        <title>Chryseolinea sp. Jin1 Genome sequencing and assembly.</title>
        <authorList>
            <person name="Kim I."/>
        </authorList>
    </citation>
    <scope>NUCLEOTIDE SEQUENCE [LARGE SCALE GENOMIC DNA]</scope>
    <source>
        <strain evidence="3 4">Jin1</strain>
    </source>
</reference>
<dbReference type="PANTHER" id="PTHR16026">
    <property type="entry name" value="CARTILAGE ACIDIC PROTEIN 1"/>
    <property type="match status" value="1"/>
</dbReference>
<dbReference type="Pfam" id="PF13517">
    <property type="entry name" value="FG-GAP_3"/>
    <property type="match status" value="4"/>
</dbReference>
<accession>A0ABS1KVX7</accession>
<dbReference type="Proteomes" id="UP000613030">
    <property type="component" value="Unassembled WGS sequence"/>
</dbReference>
<sequence>MWKFYVIILVGLCACGGQQEAAKKNPNTLFKLLTPQQTGIDFQNTLTSQADLDVFRYRNFYNGGGVGIADFNNDGLPDVYLTSNMGENKLYINKGNLKFEDITRKAGVAGAKSWSTGVSIADVNGDGWLDIYVSNSGDVKGGNRGNELFINNGNLTFTDRAEEFGLADKGFTTHSAFFDYDKDGDLDCYILNNSFRPVSTLGYKNLRHQRDELGGHKLYRNDDGKFVDVSEAAGIYGSVIGFGLGVTVGDIDQDNWPDLYISNDFYERDYLYINNHDGTFSEQIEKYMGHLSMFSMGADLADINNDGCSDIFSTDMLPEEDYRLKTLVAFETYDVYQLRLRNGYYHQFMRNMLHLNEGDGTFSEIGQLAGVSATDWSWGALISDFDNDSNKEIFVCNGIYKDLINQDFVEFLGSSENMRSAIEGKKVDFKEFVDKMPSQKMSNYMLVQSGDFEFKNQSKAWGLDEPSFSNGAAYGDLDNDGDLDLIINNVNQELFVYQNRADSLLHNTSLRIGFKGTDKNTFGLGAKVKAFAKGQIIYFENMPIRGFQSSMDYTMVIGTGTLASVDSLTVTWPDNKLEILRDVKTNQKLVLDHANAKEIKIKSAKKVQPLFAEIADTTVQHIENDFNEFDRDRLLYHMLSTEGPALAVADLNNDKLDDFYLGGSVGHAGALYVQQPSGKFEKHQPALFEADSLSDAVDAVFFDFDGDKDLDLYVVTSGSEQASLGLPLLDILYENQGLKKGVPQFVKTEKRMPAIYQAGSCVKPVDIDHDGDLDLFVGTRMLPSYYGLACDQFILLNDGKGNFKDATAAWAPQLKHAGMVTDARWFDYDHNDFPDLILVGDWMSPTLFQNDGKKLTKVDNIPGLEKTEGWWNTITSADLDGDGDEDFVLGNLGRNSKFKPTVEHPITLYVNDFDQNGSIEPIFAFQNESGEEVPFALRQDMIRQMSSLKKKFVYYKDYAQKSIKDIFDPVLLEKATRLNFNEPNTLVLMNQGAKGFERKVLPVQAQFSPVFAIDVADVNHDKKPDLILGGNLFSVKPEVGRYDALHGLVLTGDGAGNFTPLHSQQSGIKLNGQVRHIVRLRTRVGNVVAFVRNNDSIKFYKENK</sequence>
<dbReference type="Pfam" id="PF07593">
    <property type="entry name" value="UnbV_ASPIC"/>
    <property type="match status" value="1"/>
</dbReference>
<evidence type="ECO:0000259" key="2">
    <source>
        <dbReference type="Pfam" id="PF07593"/>
    </source>
</evidence>
<dbReference type="InterPro" id="IPR027039">
    <property type="entry name" value="Crtac1"/>
</dbReference>
<dbReference type="PROSITE" id="PS51257">
    <property type="entry name" value="PROKAR_LIPOPROTEIN"/>
    <property type="match status" value="1"/>
</dbReference>
<protein>
    <submittedName>
        <fullName evidence="3">VCBS repeat-containing protein</fullName>
    </submittedName>
</protein>
<dbReference type="InterPro" id="IPR013517">
    <property type="entry name" value="FG-GAP"/>
</dbReference>
<feature type="domain" description="ASPIC/UnbV" evidence="2">
    <location>
        <begin position="523"/>
        <end position="589"/>
    </location>
</feature>
<evidence type="ECO:0000313" key="3">
    <source>
        <dbReference type="EMBL" id="MBL0743624.1"/>
    </source>
</evidence>
<comment type="caution">
    <text evidence="3">The sequence shown here is derived from an EMBL/GenBank/DDBJ whole genome shotgun (WGS) entry which is preliminary data.</text>
</comment>
<dbReference type="RefSeq" id="WP_202012968.1">
    <property type="nucleotide sequence ID" value="NZ_JAERRB010000007.1"/>
</dbReference>
<dbReference type="PANTHER" id="PTHR16026:SF0">
    <property type="entry name" value="CARTILAGE ACIDIC PROTEIN 1"/>
    <property type="match status" value="1"/>
</dbReference>
<keyword evidence="1" id="KW-0732">Signal</keyword>